<feature type="compositionally biased region" description="Basic and acidic residues" evidence="1">
    <location>
        <begin position="20"/>
        <end position="29"/>
    </location>
</feature>
<evidence type="ECO:0000256" key="1">
    <source>
        <dbReference type="SAM" id="MobiDB-lite"/>
    </source>
</evidence>
<dbReference type="EMBL" id="JBEHCU010005105">
    <property type="protein sequence ID" value="KAL1400878.1"/>
    <property type="molecule type" value="Genomic_DNA"/>
</dbReference>
<protein>
    <submittedName>
        <fullName evidence="2">Uncharacterized protein</fullName>
    </submittedName>
</protein>
<comment type="caution">
    <text evidence="2">The sequence shown here is derived from an EMBL/GenBank/DDBJ whole genome shotgun (WGS) entry which is preliminary data.</text>
</comment>
<sequence>MPQVADFSRCAVDGDAAEDGLERRPETKDVLSSGSASPSSTHSREGLATTTTGGQVGQVGASALLKRRPRRKPEVPLPTTVATATIHPEPPGRVDGVATSLIDSHDDVEHRIPATLIHDPSIER</sequence>
<evidence type="ECO:0000313" key="3">
    <source>
        <dbReference type="Proteomes" id="UP001562425"/>
    </source>
</evidence>
<organism evidence="2 3">
    <name type="scientific">Culex pipiens pipiens</name>
    <name type="common">Northern house mosquito</name>
    <dbReference type="NCBI Taxonomy" id="38569"/>
    <lineage>
        <taxon>Eukaryota</taxon>
        <taxon>Metazoa</taxon>
        <taxon>Ecdysozoa</taxon>
        <taxon>Arthropoda</taxon>
        <taxon>Hexapoda</taxon>
        <taxon>Insecta</taxon>
        <taxon>Pterygota</taxon>
        <taxon>Neoptera</taxon>
        <taxon>Endopterygota</taxon>
        <taxon>Diptera</taxon>
        <taxon>Nematocera</taxon>
        <taxon>Culicoidea</taxon>
        <taxon>Culicidae</taxon>
        <taxon>Culicinae</taxon>
        <taxon>Culicini</taxon>
        <taxon>Culex</taxon>
        <taxon>Culex</taxon>
    </lineage>
</organism>
<keyword evidence="3" id="KW-1185">Reference proteome</keyword>
<name>A0ABD1DMA2_CULPP</name>
<accession>A0ABD1DMA2</accession>
<feature type="compositionally biased region" description="Low complexity" evidence="1">
    <location>
        <begin position="32"/>
        <end position="41"/>
    </location>
</feature>
<feature type="region of interest" description="Disordered" evidence="1">
    <location>
        <begin position="1"/>
        <end position="94"/>
    </location>
</feature>
<dbReference type="Proteomes" id="UP001562425">
    <property type="component" value="Unassembled WGS sequence"/>
</dbReference>
<proteinExistence type="predicted"/>
<reference evidence="2 3" key="1">
    <citation type="submission" date="2024-05" db="EMBL/GenBank/DDBJ databases">
        <title>Culex pipiens pipiens assembly and annotation.</title>
        <authorList>
            <person name="Alout H."/>
            <person name="Durand T."/>
        </authorList>
    </citation>
    <scope>NUCLEOTIDE SEQUENCE [LARGE SCALE GENOMIC DNA]</scope>
    <source>
        <strain evidence="2">HA-2024</strain>
        <tissue evidence="2">Whole body</tissue>
    </source>
</reference>
<gene>
    <name evidence="2" type="ORF">pipiens_007067</name>
</gene>
<dbReference type="AlphaFoldDB" id="A0ABD1DMA2"/>
<evidence type="ECO:0000313" key="2">
    <source>
        <dbReference type="EMBL" id="KAL1400878.1"/>
    </source>
</evidence>